<gene>
    <name evidence="1" type="ORF">DK419_13115</name>
</gene>
<dbReference type="OrthoDB" id="7205619at2"/>
<organism evidence="1 2">
    <name type="scientific">Methylobacterium terrae</name>
    <dbReference type="NCBI Taxonomy" id="2202827"/>
    <lineage>
        <taxon>Bacteria</taxon>
        <taxon>Pseudomonadati</taxon>
        <taxon>Pseudomonadota</taxon>
        <taxon>Alphaproteobacteria</taxon>
        <taxon>Hyphomicrobiales</taxon>
        <taxon>Methylobacteriaceae</taxon>
        <taxon>Methylobacterium</taxon>
    </lineage>
</organism>
<evidence type="ECO:0000313" key="1">
    <source>
        <dbReference type="EMBL" id="AWN47136.1"/>
    </source>
</evidence>
<evidence type="ECO:0000313" key="2">
    <source>
        <dbReference type="Proteomes" id="UP000245444"/>
    </source>
</evidence>
<dbReference type="RefSeq" id="WP_109959467.1">
    <property type="nucleotide sequence ID" value="NZ_CP029553.1"/>
</dbReference>
<sequence>MAHLLLGGLAKTISKALGPVFLPATLARAGETTGDAWNPTPGAPIDFRCRALRDEWGTYHRSNGLVAAADWKILVLAETLKTEPREGDLIQLPNTPQLIVYGNGEGQPGYQADPATACWILRCHL</sequence>
<reference evidence="1 2" key="1">
    <citation type="submission" date="2018-05" db="EMBL/GenBank/DDBJ databases">
        <title>Complete Genome Sequence of Methylobacterium sp. 17Sr1-28.</title>
        <authorList>
            <person name="Srinivasan S."/>
        </authorList>
    </citation>
    <scope>NUCLEOTIDE SEQUENCE [LARGE SCALE GENOMIC DNA]</scope>
    <source>
        <strain evidence="1 2">17Sr1-28</strain>
    </source>
</reference>
<accession>A0A2U8WPB3</accession>
<dbReference type="AlphaFoldDB" id="A0A2U8WPB3"/>
<protein>
    <submittedName>
        <fullName evidence="1">Uncharacterized protein</fullName>
    </submittedName>
</protein>
<proteinExistence type="predicted"/>
<keyword evidence="2" id="KW-1185">Reference proteome</keyword>
<dbReference type="EMBL" id="CP029553">
    <property type="protein sequence ID" value="AWN47136.1"/>
    <property type="molecule type" value="Genomic_DNA"/>
</dbReference>
<dbReference type="Proteomes" id="UP000245444">
    <property type="component" value="Chromosome"/>
</dbReference>
<dbReference type="KEGG" id="mtea:DK419_13115"/>
<name>A0A2U8WPB3_9HYPH</name>